<feature type="domain" description="HTH cro/C1-type" evidence="2">
    <location>
        <begin position="8"/>
        <end position="62"/>
    </location>
</feature>
<dbReference type="InterPro" id="IPR010982">
    <property type="entry name" value="Lambda_DNA-bd_dom_sf"/>
</dbReference>
<dbReference type="Gene3D" id="1.10.260.40">
    <property type="entry name" value="lambda repressor-like DNA-binding domains"/>
    <property type="match status" value="1"/>
</dbReference>
<dbReference type="PANTHER" id="PTHR46558:SF11">
    <property type="entry name" value="HTH-TYPE TRANSCRIPTIONAL REGULATOR XRE"/>
    <property type="match status" value="1"/>
</dbReference>
<protein>
    <recommendedName>
        <fullName evidence="2">HTH cro/C1-type domain-containing protein</fullName>
    </recommendedName>
</protein>
<dbReference type="RefSeq" id="WP_095655934.1">
    <property type="nucleotide sequence ID" value="NZ_NPOA01000008.1"/>
</dbReference>
<proteinExistence type="predicted"/>
<dbReference type="AlphaFoldDB" id="A0A2A2IDV7"/>
<dbReference type="OrthoDB" id="9812495at2"/>
<reference evidence="3 4" key="1">
    <citation type="submission" date="2017-08" db="EMBL/GenBank/DDBJ databases">
        <title>Virgibacillus indicus sp. nov. and Virgibacillus profoundi sp. nov, two moderately halophilic bacteria isolated from marine sediment by using the Microfluidic Streak Plate.</title>
        <authorList>
            <person name="Xu B."/>
            <person name="Hu B."/>
            <person name="Wang J."/>
            <person name="Zhu Y."/>
            <person name="Huang L."/>
            <person name="Du W."/>
            <person name="Huang Y."/>
        </authorList>
    </citation>
    <scope>NUCLEOTIDE SEQUENCE [LARGE SCALE GENOMIC DNA]</scope>
    <source>
        <strain evidence="3 4">IO3-P3-H5</strain>
    </source>
</reference>
<dbReference type="GO" id="GO:0003677">
    <property type="term" value="F:DNA binding"/>
    <property type="evidence" value="ECO:0007669"/>
    <property type="project" value="UniProtKB-KW"/>
</dbReference>
<sequence length="139" mass="16121">MSDLGIEIKRTRKSKRITQKQLAERLNVAESTVRMWELGKNKPSVETIAQIANILEVDFLYLAYLAGINLIKTETDKEISDLLKSKENLLAAYKDFELNKDYFDLHELLSIDNHLHYKDKLLTKEEKEKLLTIIETVLG</sequence>
<name>A0A2A2IDV7_9BACI</name>
<dbReference type="SMART" id="SM00530">
    <property type="entry name" value="HTH_XRE"/>
    <property type="match status" value="1"/>
</dbReference>
<dbReference type="SUPFAM" id="SSF47413">
    <property type="entry name" value="lambda repressor-like DNA-binding domains"/>
    <property type="match status" value="1"/>
</dbReference>
<dbReference type="EMBL" id="NPOA01000008">
    <property type="protein sequence ID" value="PAV29263.1"/>
    <property type="molecule type" value="Genomic_DNA"/>
</dbReference>
<dbReference type="InterPro" id="IPR001387">
    <property type="entry name" value="Cro/C1-type_HTH"/>
</dbReference>
<evidence type="ECO:0000256" key="1">
    <source>
        <dbReference type="ARBA" id="ARBA00023125"/>
    </source>
</evidence>
<gene>
    <name evidence="3" type="ORF">CIL05_12775</name>
</gene>
<evidence type="ECO:0000259" key="2">
    <source>
        <dbReference type="PROSITE" id="PS50943"/>
    </source>
</evidence>
<dbReference type="CDD" id="cd00093">
    <property type="entry name" value="HTH_XRE"/>
    <property type="match status" value="1"/>
</dbReference>
<comment type="caution">
    <text evidence="3">The sequence shown here is derived from an EMBL/GenBank/DDBJ whole genome shotgun (WGS) entry which is preliminary data.</text>
</comment>
<dbReference type="PROSITE" id="PS50943">
    <property type="entry name" value="HTH_CROC1"/>
    <property type="match status" value="1"/>
</dbReference>
<keyword evidence="1" id="KW-0238">DNA-binding</keyword>
<dbReference type="PANTHER" id="PTHR46558">
    <property type="entry name" value="TRACRIPTIONAL REGULATORY PROTEIN-RELATED-RELATED"/>
    <property type="match status" value="1"/>
</dbReference>
<organism evidence="3 4">
    <name type="scientific">Virgibacillus profundi</name>
    <dbReference type="NCBI Taxonomy" id="2024555"/>
    <lineage>
        <taxon>Bacteria</taxon>
        <taxon>Bacillati</taxon>
        <taxon>Bacillota</taxon>
        <taxon>Bacilli</taxon>
        <taxon>Bacillales</taxon>
        <taxon>Bacillaceae</taxon>
        <taxon>Virgibacillus</taxon>
    </lineage>
</organism>
<evidence type="ECO:0000313" key="3">
    <source>
        <dbReference type="EMBL" id="PAV29263.1"/>
    </source>
</evidence>
<dbReference type="Proteomes" id="UP000218887">
    <property type="component" value="Unassembled WGS sequence"/>
</dbReference>
<keyword evidence="4" id="KW-1185">Reference proteome</keyword>
<evidence type="ECO:0000313" key="4">
    <source>
        <dbReference type="Proteomes" id="UP000218887"/>
    </source>
</evidence>
<dbReference type="Pfam" id="PF01381">
    <property type="entry name" value="HTH_3"/>
    <property type="match status" value="1"/>
</dbReference>
<accession>A0A2A2IDV7</accession>